<evidence type="ECO:0000256" key="1">
    <source>
        <dbReference type="ARBA" id="ARBA00022630"/>
    </source>
</evidence>
<dbReference type="AlphaFoldDB" id="A0A941IC12"/>
<dbReference type="SUPFAM" id="SSF47203">
    <property type="entry name" value="Acyl-CoA dehydrogenase C-terminal domain-like"/>
    <property type="match status" value="1"/>
</dbReference>
<keyword evidence="8" id="KW-1185">Reference proteome</keyword>
<dbReference type="Gene3D" id="2.40.110.10">
    <property type="entry name" value="Butyryl-CoA Dehydrogenase, subunit A, domain 2"/>
    <property type="match status" value="1"/>
</dbReference>
<protein>
    <submittedName>
        <fullName evidence="7">4-hydroxyphenylacetate 3-monooxygenase, oxygenase component</fullName>
        <ecNumber evidence="7">1.14.14.9</ecNumber>
    </submittedName>
</protein>
<dbReference type="Proteomes" id="UP000675284">
    <property type="component" value="Unassembled WGS sequence"/>
</dbReference>
<keyword evidence="3 7" id="KW-0560">Oxidoreductase</keyword>
<dbReference type="InterPro" id="IPR004925">
    <property type="entry name" value="HpaB/PvcC/4-BUDH"/>
</dbReference>
<dbReference type="InterPro" id="IPR009100">
    <property type="entry name" value="AcylCoA_DH/oxidase_NM_dom_sf"/>
</dbReference>
<dbReference type="GO" id="GO:0050660">
    <property type="term" value="F:flavin adenine dinucleotide binding"/>
    <property type="evidence" value="ECO:0007669"/>
    <property type="project" value="InterPro"/>
</dbReference>
<feature type="binding site" evidence="4">
    <location>
        <begin position="156"/>
        <end position="159"/>
    </location>
    <ligand>
        <name>FAD</name>
        <dbReference type="ChEBI" id="CHEBI:57692"/>
    </ligand>
</feature>
<dbReference type="Pfam" id="PF11794">
    <property type="entry name" value="HpaB_N"/>
    <property type="match status" value="1"/>
</dbReference>
<feature type="domain" description="HpaB/PvcC/4-BUDH C-terminal" evidence="5">
    <location>
        <begin position="279"/>
        <end position="476"/>
    </location>
</feature>
<dbReference type="SUPFAM" id="SSF56645">
    <property type="entry name" value="Acyl-CoA dehydrogenase NM domain-like"/>
    <property type="match status" value="1"/>
</dbReference>
<dbReference type="InterPro" id="IPR036250">
    <property type="entry name" value="AcylCo_DH-like_C"/>
</dbReference>
<keyword evidence="1" id="KW-0285">Flavoprotein</keyword>
<dbReference type="Gene3D" id="1.20.140.10">
    <property type="entry name" value="Butyryl-CoA Dehydrogenase, subunit A, domain 3"/>
    <property type="match status" value="1"/>
</dbReference>
<evidence type="ECO:0000256" key="4">
    <source>
        <dbReference type="PIRSR" id="PIRSR000331-2"/>
    </source>
</evidence>
<evidence type="ECO:0000313" key="8">
    <source>
        <dbReference type="Proteomes" id="UP000675284"/>
    </source>
</evidence>
<feature type="binding site" evidence="4">
    <location>
        <position position="193"/>
    </location>
    <ligand>
        <name>FAD</name>
        <dbReference type="ChEBI" id="CHEBI:57692"/>
    </ligand>
</feature>
<dbReference type="Gene3D" id="1.10.3140.10">
    <property type="entry name" value="4-hydroxybutyryl-coa dehydratase, domain 1"/>
    <property type="match status" value="1"/>
</dbReference>
<evidence type="ECO:0000256" key="3">
    <source>
        <dbReference type="ARBA" id="ARBA00023002"/>
    </source>
</evidence>
<dbReference type="GO" id="GO:0010124">
    <property type="term" value="P:phenylacetate catabolic process"/>
    <property type="evidence" value="ECO:0007669"/>
    <property type="project" value="InterPro"/>
</dbReference>
<reference evidence="7" key="1">
    <citation type="submission" date="2021-04" db="EMBL/GenBank/DDBJ databases">
        <title>Isolation and polyphasic classification of algal microorganism.</title>
        <authorList>
            <person name="Wang S."/>
        </authorList>
    </citation>
    <scope>NUCLEOTIDE SEQUENCE</scope>
    <source>
        <strain evidence="7">720a</strain>
    </source>
</reference>
<evidence type="ECO:0000259" key="5">
    <source>
        <dbReference type="Pfam" id="PF03241"/>
    </source>
</evidence>
<sequence length="490" mass="56228">MPAISGDDYIKRIDQLNTEIWYNGGKINGRISQHPAFKGAIQSQAMLYDLQLRDDYIEEMTYHSPHTGDRIGTSYIQPRTIQELKKRSRMIQIWAKIHGGMMGRSPDYMNTVLMAFASSARLLEGKANCFPKRLVQFYERAREEDMSFTHTFINPQFNRSKYYIEDSEEPIAAKIVDETEAGLIIKGARLLATQGGMTDELLVFSAGRIFEEDNAYFLSVPSDANGLKFICRESFCKGDSSFNYPLSSRFEEMDTMIVFDNVFIPWERVFFYKNIEVGNRFQRESAFLPFSLHQVINRQVVKLEFVLGIAEEIIESIHTGTYENVQEKMAEIIVGLETIKALLIKSEVNATLDEFGLMRPELASLQAASSAFPKIYPRAVEIIQLLAASGLMTIPTEEDFNSSIRMDLDQYLQSATKDAVERVKLFRLAWDLTMSPFGSRQTQYERFFFGVPNVLASELYHGYNKKKYQEFIKAFIDQTFTSENESKSSR</sequence>
<dbReference type="GO" id="GO:0052881">
    <property type="term" value="F:4-hydroxyphenylacetate 3-monooxygenase activity"/>
    <property type="evidence" value="ECO:0007669"/>
    <property type="project" value="UniProtKB-EC"/>
</dbReference>
<dbReference type="PIRSF" id="PIRSF000331">
    <property type="entry name" value="HpaA_HpaB"/>
    <property type="match status" value="1"/>
</dbReference>
<dbReference type="EC" id="1.14.14.9" evidence="7"/>
<gene>
    <name evidence="7" type="primary">hpaB</name>
    <name evidence="7" type="ORF">KCX74_06710</name>
</gene>
<dbReference type="NCBIfam" id="TIGR02309">
    <property type="entry name" value="HpaB-1"/>
    <property type="match status" value="1"/>
</dbReference>
<evidence type="ECO:0000256" key="2">
    <source>
        <dbReference type="ARBA" id="ARBA00022827"/>
    </source>
</evidence>
<dbReference type="PANTHER" id="PTHR36117">
    <property type="entry name" value="4-HYDROXYPHENYLACETATE 3-MONOOXYGENASE-RELATED"/>
    <property type="match status" value="1"/>
</dbReference>
<dbReference type="EMBL" id="JAGSOT010000014">
    <property type="protein sequence ID" value="MBR7795735.1"/>
    <property type="molecule type" value="Genomic_DNA"/>
</dbReference>
<dbReference type="InterPro" id="IPR046373">
    <property type="entry name" value="Acyl-CoA_Oxase/DH_mid-dom_sf"/>
</dbReference>
<organism evidence="7 8">
    <name type="scientific">Virgibacillus salarius</name>
    <dbReference type="NCBI Taxonomy" id="447199"/>
    <lineage>
        <taxon>Bacteria</taxon>
        <taxon>Bacillati</taxon>
        <taxon>Bacillota</taxon>
        <taxon>Bacilli</taxon>
        <taxon>Bacillales</taxon>
        <taxon>Bacillaceae</taxon>
        <taxon>Virgibacillus</taxon>
    </lineage>
</organism>
<comment type="caution">
    <text evidence="7">The sequence shown here is derived from an EMBL/GenBank/DDBJ whole genome shotgun (WGS) entry which is preliminary data.</text>
</comment>
<keyword evidence="2 4" id="KW-0274">FAD</keyword>
<dbReference type="Pfam" id="PF03241">
    <property type="entry name" value="HpaB"/>
    <property type="match status" value="1"/>
</dbReference>
<feature type="domain" description="HpaB/PvcC/4-BUDH N-terminal" evidence="6">
    <location>
        <begin position="6"/>
        <end position="270"/>
    </location>
</feature>
<proteinExistence type="predicted"/>
<dbReference type="GO" id="GO:0016627">
    <property type="term" value="F:oxidoreductase activity, acting on the CH-CH group of donors"/>
    <property type="evidence" value="ECO:0007669"/>
    <property type="project" value="InterPro"/>
</dbReference>
<dbReference type="PANTHER" id="PTHR36117:SF3">
    <property type="entry name" value="4-HYDROXYPHENYLACETATE 3-MONOOXYGENASE-RELATED"/>
    <property type="match status" value="1"/>
</dbReference>
<dbReference type="InterPro" id="IPR012687">
    <property type="entry name" value="HpaB_Deino-type"/>
</dbReference>
<evidence type="ECO:0000259" key="6">
    <source>
        <dbReference type="Pfam" id="PF11794"/>
    </source>
</evidence>
<evidence type="ECO:0000313" key="7">
    <source>
        <dbReference type="EMBL" id="MBR7795735.1"/>
    </source>
</evidence>
<name>A0A941IC12_9BACI</name>
<dbReference type="RefSeq" id="WP_166530138.1">
    <property type="nucleotide sequence ID" value="NZ_JAGSOT010000014.1"/>
</dbReference>
<accession>A0A941IC12</accession>
<dbReference type="InterPro" id="IPR024674">
    <property type="entry name" value="HpaB/PvcC/4-BUDH_N"/>
</dbReference>
<dbReference type="InterPro" id="IPR024719">
    <property type="entry name" value="HpaB/PvcC/4-BUDH_C"/>
</dbReference>